<dbReference type="AlphaFoldDB" id="A0A553QU02"/>
<evidence type="ECO:0000256" key="15">
    <source>
        <dbReference type="SAM" id="MobiDB-lite"/>
    </source>
</evidence>
<feature type="compositionally biased region" description="Low complexity" evidence="15">
    <location>
        <begin position="418"/>
        <end position="434"/>
    </location>
</feature>
<evidence type="ECO:0000256" key="13">
    <source>
        <dbReference type="ARBA" id="ARBA00070813"/>
    </source>
</evidence>
<keyword evidence="5" id="KW-0677">Repeat</keyword>
<dbReference type="SMART" id="SM00355">
    <property type="entry name" value="ZnF_C2H2"/>
    <property type="match status" value="5"/>
</dbReference>
<dbReference type="GO" id="GO:0003677">
    <property type="term" value="F:DNA binding"/>
    <property type="evidence" value="ECO:0007669"/>
    <property type="project" value="UniProtKB-KW"/>
</dbReference>
<evidence type="ECO:0000256" key="6">
    <source>
        <dbReference type="ARBA" id="ARBA00022771"/>
    </source>
</evidence>
<keyword evidence="8" id="KW-0805">Transcription regulation</keyword>
<evidence type="ECO:0000256" key="10">
    <source>
        <dbReference type="ARBA" id="ARBA00023163"/>
    </source>
</evidence>
<dbReference type="PROSITE" id="PS50157">
    <property type="entry name" value="ZINC_FINGER_C2H2_2"/>
    <property type="match status" value="5"/>
</dbReference>
<evidence type="ECO:0000256" key="14">
    <source>
        <dbReference type="PROSITE-ProRule" id="PRU00042"/>
    </source>
</evidence>
<dbReference type="GO" id="GO:0009966">
    <property type="term" value="P:regulation of signal transduction"/>
    <property type="evidence" value="ECO:0007669"/>
    <property type="project" value="UniProtKB-ARBA"/>
</dbReference>
<keyword evidence="2" id="KW-0217">Developmental protein</keyword>
<feature type="domain" description="C2H2-type" evidence="17">
    <location>
        <begin position="563"/>
        <end position="590"/>
    </location>
</feature>
<evidence type="ECO:0000256" key="8">
    <source>
        <dbReference type="ARBA" id="ARBA00023015"/>
    </source>
</evidence>
<dbReference type="PROSITE" id="PS00028">
    <property type="entry name" value="ZINC_FINGER_C2H2_1"/>
    <property type="match status" value="5"/>
</dbReference>
<organism evidence="18 19">
    <name type="scientific">Danionella cerebrum</name>
    <dbReference type="NCBI Taxonomy" id="2873325"/>
    <lineage>
        <taxon>Eukaryota</taxon>
        <taxon>Metazoa</taxon>
        <taxon>Chordata</taxon>
        <taxon>Craniata</taxon>
        <taxon>Vertebrata</taxon>
        <taxon>Euteleostomi</taxon>
        <taxon>Actinopterygii</taxon>
        <taxon>Neopterygii</taxon>
        <taxon>Teleostei</taxon>
        <taxon>Ostariophysi</taxon>
        <taxon>Cypriniformes</taxon>
        <taxon>Danionidae</taxon>
        <taxon>Danioninae</taxon>
        <taxon>Danionella</taxon>
    </lineage>
</organism>
<accession>A0A553QU02</accession>
<evidence type="ECO:0000259" key="17">
    <source>
        <dbReference type="PROSITE" id="PS50157"/>
    </source>
</evidence>
<sequence>MYEIVGVGLKSMLDAMEVPSHARHLLLQLNTQRTKGFLCDVIIVVQNALFRAHKNILAASSLYLKSLVVHDNLINLDHEMVSPGVFRVILDYIYTGRLSDGDPTSPNEPNLGAVLAAASYLQLLDLVTLCKKKLKRNGKYHLRPNPAFLPYKLGPGGIGAGQFRISTPVIHSCHTGGIVTTPRPTPIEDLPPIPLPPHAGELYAPAPIKGPPPYPPTKTSLSPQSSLRFTSTERSCPSLYGLDLSKKSPNSQSQLPSGNSHLISPLHPEDEPEGELDQSNSPMLSPNDDSRKMEISQHVGSSTPHPFPLPNHALASHLPHMHCSLGQDQYPCPPSPELIEDPRDQGRDRPSIYRWVKNEPSNPEDEDEEDEEDDRRGMDDQDKERHHQHTNHHKSNEDKLNMSEQGFDRGTCDEDENGTGSEETGSSEGRPSPSAVGGRYHLPYEPESFGDNLYVCIPCDKGFPSSEQLNAHVETHNEEELNNGSELDSSNSSKPINSHGPTSLNNSSGLHSPFLDCKSTQNLHSIGLGEIIRPYRCSSCDKSYKDPATLRQHEKTHWLTRPYPCSICGKKFTQRGTMTRHMRSHLGLKPFACDACGMRFTRQYRLTEHMRIHSGEKPYECQVCGGKFAQQRNLISHMKMHSSGGAGGGLTPEGKMKMDFSEGIYPLSKYTAEHLGLKQEKTSDLLAATQHLLADAKAIESLYPLSKLGVEHLGLSHNKMDILNPSLPPTSQQLLAESRTIDRYSPS</sequence>
<dbReference type="FunFam" id="3.30.710.10:FF:000032">
    <property type="entry name" value="hypermethylated in cancer 2 protein-like"/>
    <property type="match status" value="1"/>
</dbReference>
<dbReference type="SUPFAM" id="SSF54695">
    <property type="entry name" value="POZ domain"/>
    <property type="match status" value="1"/>
</dbReference>
<feature type="compositionally biased region" description="Polar residues" evidence="15">
    <location>
        <begin position="224"/>
        <end position="235"/>
    </location>
</feature>
<dbReference type="Proteomes" id="UP000316079">
    <property type="component" value="Unassembled WGS sequence"/>
</dbReference>
<evidence type="ECO:0000256" key="11">
    <source>
        <dbReference type="ARBA" id="ARBA00023242"/>
    </source>
</evidence>
<feature type="domain" description="C2H2-type" evidence="17">
    <location>
        <begin position="591"/>
        <end position="618"/>
    </location>
</feature>
<dbReference type="InterPro" id="IPR011333">
    <property type="entry name" value="SKP1/BTB/POZ_sf"/>
</dbReference>
<feature type="compositionally biased region" description="Basic and acidic residues" evidence="15">
    <location>
        <begin position="340"/>
        <end position="351"/>
    </location>
</feature>
<feature type="domain" description="C2H2-type" evidence="17">
    <location>
        <begin position="535"/>
        <end position="562"/>
    </location>
</feature>
<proteinExistence type="inferred from homology"/>
<dbReference type="Gene3D" id="3.30.710.10">
    <property type="entry name" value="Potassium Channel Kv1.1, Chain A"/>
    <property type="match status" value="1"/>
</dbReference>
<keyword evidence="9" id="KW-0238">DNA-binding</keyword>
<dbReference type="GO" id="GO:0005634">
    <property type="term" value="C:nucleus"/>
    <property type="evidence" value="ECO:0007669"/>
    <property type="project" value="UniProtKB-SubCell"/>
</dbReference>
<comment type="subcellular location">
    <subcellularLocation>
        <location evidence="1">Nucleus</location>
    </subcellularLocation>
</comment>
<dbReference type="STRING" id="623744.A0A553QU02"/>
<keyword evidence="6 14" id="KW-0863">Zinc-finger</keyword>
<dbReference type="FunFam" id="3.30.160.60:FF:000746">
    <property type="entry name" value="hypermethylated in cancer 2 protein-like"/>
    <property type="match status" value="1"/>
</dbReference>
<feature type="region of interest" description="Disordered" evidence="15">
    <location>
        <begin position="325"/>
        <end position="443"/>
    </location>
</feature>
<evidence type="ECO:0000259" key="16">
    <source>
        <dbReference type="PROSITE" id="PS50097"/>
    </source>
</evidence>
<dbReference type="SMART" id="SM00225">
    <property type="entry name" value="BTB"/>
    <property type="match status" value="1"/>
</dbReference>
<reference evidence="18 19" key="1">
    <citation type="journal article" date="2019" name="Sci. Data">
        <title>Hybrid genome assembly and annotation of Danionella translucida.</title>
        <authorList>
            <person name="Kadobianskyi M."/>
            <person name="Schulze L."/>
            <person name="Schuelke M."/>
            <person name="Judkewitz B."/>
        </authorList>
    </citation>
    <scope>NUCLEOTIDE SEQUENCE [LARGE SCALE GENOMIC DNA]</scope>
    <source>
        <strain evidence="18 19">Bolton</strain>
    </source>
</reference>
<dbReference type="FunFam" id="3.30.160.60:FF:001289">
    <property type="entry name" value="Zinc finger protein 574"/>
    <property type="match status" value="1"/>
</dbReference>
<feature type="domain" description="C2H2-type" evidence="17">
    <location>
        <begin position="619"/>
        <end position="646"/>
    </location>
</feature>
<dbReference type="Pfam" id="PF00096">
    <property type="entry name" value="zf-C2H2"/>
    <property type="match status" value="4"/>
</dbReference>
<evidence type="ECO:0000256" key="3">
    <source>
        <dbReference type="ARBA" id="ARBA00022491"/>
    </source>
</evidence>
<gene>
    <name evidence="18" type="ORF">DNTS_005313</name>
</gene>
<evidence type="ECO:0000313" key="19">
    <source>
        <dbReference type="Proteomes" id="UP000316079"/>
    </source>
</evidence>
<keyword evidence="4" id="KW-0479">Metal-binding</keyword>
<feature type="compositionally biased region" description="Basic and acidic residues" evidence="15">
    <location>
        <begin position="394"/>
        <end position="412"/>
    </location>
</feature>
<protein>
    <recommendedName>
        <fullName evidence="13">Hypermethylated in cancer 1 protein</fullName>
    </recommendedName>
</protein>
<dbReference type="SUPFAM" id="SSF57667">
    <property type="entry name" value="beta-beta-alpha zinc fingers"/>
    <property type="match status" value="3"/>
</dbReference>
<dbReference type="InterPro" id="IPR013087">
    <property type="entry name" value="Znf_C2H2_type"/>
</dbReference>
<evidence type="ECO:0000256" key="1">
    <source>
        <dbReference type="ARBA" id="ARBA00004123"/>
    </source>
</evidence>
<keyword evidence="3" id="KW-0678">Repressor</keyword>
<feature type="domain" description="C2H2-type" evidence="17">
    <location>
        <begin position="454"/>
        <end position="481"/>
    </location>
</feature>
<feature type="compositionally biased region" description="Basic and acidic residues" evidence="15">
    <location>
        <begin position="374"/>
        <end position="385"/>
    </location>
</feature>
<dbReference type="Pfam" id="PF00651">
    <property type="entry name" value="BTB"/>
    <property type="match status" value="1"/>
</dbReference>
<dbReference type="EMBL" id="SRMA01025537">
    <property type="protein sequence ID" value="TRY93453.1"/>
    <property type="molecule type" value="Genomic_DNA"/>
</dbReference>
<keyword evidence="7" id="KW-0862">Zinc</keyword>
<keyword evidence="19" id="KW-1185">Reference proteome</keyword>
<dbReference type="InterPro" id="IPR000210">
    <property type="entry name" value="BTB/POZ_dom"/>
</dbReference>
<dbReference type="PANTHER" id="PTHR24394:SF16">
    <property type="entry name" value="HYPERMETHYLATED IN CANCER 1 PROTEIN"/>
    <property type="match status" value="1"/>
</dbReference>
<dbReference type="CDD" id="cd18333">
    <property type="entry name" value="BTB_POZ_ZBTB29_HIC1"/>
    <property type="match status" value="1"/>
</dbReference>
<feature type="domain" description="BTB" evidence="16">
    <location>
        <begin position="39"/>
        <end position="102"/>
    </location>
</feature>
<evidence type="ECO:0000256" key="2">
    <source>
        <dbReference type="ARBA" id="ARBA00022473"/>
    </source>
</evidence>
<evidence type="ECO:0000256" key="7">
    <source>
        <dbReference type="ARBA" id="ARBA00022833"/>
    </source>
</evidence>
<dbReference type="GO" id="GO:0000122">
    <property type="term" value="P:negative regulation of transcription by RNA polymerase II"/>
    <property type="evidence" value="ECO:0007669"/>
    <property type="project" value="UniProtKB-ARBA"/>
</dbReference>
<dbReference type="InterPro" id="IPR036236">
    <property type="entry name" value="Znf_C2H2_sf"/>
</dbReference>
<feature type="compositionally biased region" description="Acidic residues" evidence="15">
    <location>
        <begin position="362"/>
        <end position="373"/>
    </location>
</feature>
<comment type="similarity">
    <text evidence="12">Belongs to the krueppel C2H2-type zinc-finger protein family. Hic subfamily.</text>
</comment>
<feature type="compositionally biased region" description="Polar residues" evidence="15">
    <location>
        <begin position="482"/>
        <end position="505"/>
    </location>
</feature>
<dbReference type="GO" id="GO:0008630">
    <property type="term" value="P:intrinsic apoptotic signaling pathway in response to DNA damage"/>
    <property type="evidence" value="ECO:0007669"/>
    <property type="project" value="UniProtKB-ARBA"/>
</dbReference>
<name>A0A553QU02_9TELE</name>
<evidence type="ECO:0000313" key="18">
    <source>
        <dbReference type="EMBL" id="TRY93453.1"/>
    </source>
</evidence>
<dbReference type="PANTHER" id="PTHR24394">
    <property type="entry name" value="ZINC FINGER PROTEIN"/>
    <property type="match status" value="1"/>
</dbReference>
<keyword evidence="11" id="KW-0539">Nucleus</keyword>
<feature type="region of interest" description="Disordered" evidence="15">
    <location>
        <begin position="475"/>
        <end position="505"/>
    </location>
</feature>
<evidence type="ECO:0000256" key="9">
    <source>
        <dbReference type="ARBA" id="ARBA00023125"/>
    </source>
</evidence>
<feature type="compositionally biased region" description="Polar residues" evidence="15">
    <location>
        <begin position="247"/>
        <end position="262"/>
    </location>
</feature>
<evidence type="ECO:0000256" key="5">
    <source>
        <dbReference type="ARBA" id="ARBA00022737"/>
    </source>
</evidence>
<evidence type="ECO:0000256" key="4">
    <source>
        <dbReference type="ARBA" id="ARBA00022723"/>
    </source>
</evidence>
<dbReference type="OrthoDB" id="8922241at2759"/>
<keyword evidence="10" id="KW-0804">Transcription</keyword>
<dbReference type="GO" id="GO:0000981">
    <property type="term" value="F:DNA-binding transcription factor activity, RNA polymerase II-specific"/>
    <property type="evidence" value="ECO:0007669"/>
    <property type="project" value="TreeGrafter"/>
</dbReference>
<dbReference type="FunFam" id="3.30.160.60:FF:000195">
    <property type="entry name" value="Hypermethylated in cancer 1 protein-like"/>
    <property type="match status" value="2"/>
</dbReference>
<dbReference type="PROSITE" id="PS50097">
    <property type="entry name" value="BTB"/>
    <property type="match status" value="1"/>
</dbReference>
<dbReference type="Gene3D" id="3.30.160.60">
    <property type="entry name" value="Classic Zinc Finger"/>
    <property type="match status" value="5"/>
</dbReference>
<feature type="region of interest" description="Disordered" evidence="15">
    <location>
        <begin position="181"/>
        <end position="313"/>
    </location>
</feature>
<feature type="compositionally biased region" description="Pro residues" evidence="15">
    <location>
        <begin position="183"/>
        <end position="197"/>
    </location>
</feature>
<evidence type="ECO:0000256" key="12">
    <source>
        <dbReference type="ARBA" id="ARBA00060915"/>
    </source>
</evidence>
<comment type="caution">
    <text evidence="18">The sequence shown here is derived from an EMBL/GenBank/DDBJ whole genome shotgun (WGS) entry which is preliminary data.</text>
</comment>
<dbReference type="GO" id="GO:0008270">
    <property type="term" value="F:zinc ion binding"/>
    <property type="evidence" value="ECO:0007669"/>
    <property type="project" value="UniProtKB-KW"/>
</dbReference>